<dbReference type="Proteomes" id="UP000013251">
    <property type="component" value="Unassembled WGS sequence"/>
</dbReference>
<gene>
    <name evidence="1" type="ORF">F938_00805</name>
</gene>
<keyword evidence="2" id="KW-1185">Reference proteome</keyword>
<organism evidence="1 2">
    <name type="scientific">Acinetobacter bereziniae LMG 1003 = CIP 70.12</name>
    <dbReference type="NCBI Taxonomy" id="981324"/>
    <lineage>
        <taxon>Bacteria</taxon>
        <taxon>Pseudomonadati</taxon>
        <taxon>Pseudomonadota</taxon>
        <taxon>Gammaproteobacteria</taxon>
        <taxon>Moraxellales</taxon>
        <taxon>Moraxellaceae</taxon>
        <taxon>Acinetobacter</taxon>
    </lineage>
</organism>
<proteinExistence type="predicted"/>
<comment type="caution">
    <text evidence="1">The sequence shown here is derived from an EMBL/GenBank/DDBJ whole genome shotgun (WGS) entry which is preliminary data.</text>
</comment>
<dbReference type="EMBL" id="APQG01000015">
    <property type="protein sequence ID" value="ENW00161.1"/>
    <property type="molecule type" value="Genomic_DNA"/>
</dbReference>
<dbReference type="AlphaFoldDB" id="N9F5G2"/>
<dbReference type="RefSeq" id="WP_005029611.1">
    <property type="nucleotide sequence ID" value="NZ_KB849755.1"/>
</dbReference>
<sequence>MCNGGVISSVFSGVEGIVNAGQADAISKGNAKTVRSVAKLNSKKILEQGNKDASSARAAAAENGLNVDVGTAANIQDQILGDAAYNSTMNLSDSNWQANQIRQQGKMQRNSYGMKSASSFIDAGSQAMGWK</sequence>
<evidence type="ECO:0000313" key="1">
    <source>
        <dbReference type="EMBL" id="ENW00161.1"/>
    </source>
</evidence>
<protein>
    <submittedName>
        <fullName evidence="1">Uncharacterized protein</fullName>
    </submittedName>
</protein>
<reference evidence="1 2" key="1">
    <citation type="submission" date="2013-02" db="EMBL/GenBank/DDBJ databases">
        <title>The Genome Sequence of Acinetobacter bereziniae CIP 70.12.</title>
        <authorList>
            <consortium name="The Broad Institute Genome Sequencing Platform"/>
            <consortium name="The Broad Institute Genome Sequencing Center for Infectious Disease"/>
            <person name="Cerqueira G."/>
            <person name="Feldgarden M."/>
            <person name="Courvalin P."/>
            <person name="Perichon B."/>
            <person name="Grillot-Courvalin C."/>
            <person name="Clermont D."/>
            <person name="Rocha E."/>
            <person name="Yoon E.-J."/>
            <person name="Nemec A."/>
            <person name="Walker B."/>
            <person name="Young S.K."/>
            <person name="Zeng Q."/>
            <person name="Gargeya S."/>
            <person name="Fitzgerald M."/>
            <person name="Haas B."/>
            <person name="Abouelleil A."/>
            <person name="Alvarado L."/>
            <person name="Arachchi H.M."/>
            <person name="Berlin A.M."/>
            <person name="Chapman S.B."/>
            <person name="Dewar J."/>
            <person name="Goldberg J."/>
            <person name="Griggs A."/>
            <person name="Gujja S."/>
            <person name="Hansen M."/>
            <person name="Howarth C."/>
            <person name="Imamovic A."/>
            <person name="Larimer J."/>
            <person name="McCowan C."/>
            <person name="Murphy C."/>
            <person name="Neiman D."/>
            <person name="Pearson M."/>
            <person name="Priest M."/>
            <person name="Roberts A."/>
            <person name="Saif S."/>
            <person name="Shea T."/>
            <person name="Sisk P."/>
            <person name="Sykes S."/>
            <person name="Wortman J."/>
            <person name="Nusbaum C."/>
            <person name="Birren B."/>
        </authorList>
    </citation>
    <scope>NUCLEOTIDE SEQUENCE [LARGE SCALE GENOMIC DNA]</scope>
    <source>
        <strain evidence="1 2">CIP 70.12</strain>
    </source>
</reference>
<dbReference type="OrthoDB" id="6710905at2"/>
<dbReference type="PATRIC" id="fig|1217650.3.peg.771"/>
<accession>N9F5G2</accession>
<name>N9F5G2_ACIBZ</name>
<dbReference type="HOGENOM" id="CLU_1912552_0_0_6"/>
<evidence type="ECO:0000313" key="2">
    <source>
        <dbReference type="Proteomes" id="UP000013251"/>
    </source>
</evidence>